<gene>
    <name evidence="3" type="ORF">BJ875DRAFT_517592</name>
</gene>
<dbReference type="OrthoDB" id="3548872at2759"/>
<dbReference type="Pfam" id="PF00128">
    <property type="entry name" value="Alpha-amylase"/>
    <property type="match status" value="1"/>
</dbReference>
<protein>
    <recommendedName>
        <fullName evidence="2">Glycosyl hydrolase family 13 catalytic domain-containing protein</fullName>
    </recommendedName>
</protein>
<dbReference type="AlphaFoldDB" id="A0A9P7YDT3"/>
<evidence type="ECO:0000313" key="3">
    <source>
        <dbReference type="EMBL" id="KAG9231260.1"/>
    </source>
</evidence>
<dbReference type="InterPro" id="IPR017853">
    <property type="entry name" value="GH"/>
</dbReference>
<organism evidence="3 4">
    <name type="scientific">Amylocarpus encephaloides</name>
    <dbReference type="NCBI Taxonomy" id="45428"/>
    <lineage>
        <taxon>Eukaryota</taxon>
        <taxon>Fungi</taxon>
        <taxon>Dikarya</taxon>
        <taxon>Ascomycota</taxon>
        <taxon>Pezizomycotina</taxon>
        <taxon>Leotiomycetes</taxon>
        <taxon>Helotiales</taxon>
        <taxon>Helotiales incertae sedis</taxon>
        <taxon>Amylocarpus</taxon>
    </lineage>
</organism>
<dbReference type="Proteomes" id="UP000824998">
    <property type="component" value="Unassembled WGS sequence"/>
</dbReference>
<evidence type="ECO:0000313" key="4">
    <source>
        <dbReference type="Proteomes" id="UP000824998"/>
    </source>
</evidence>
<reference evidence="3" key="1">
    <citation type="journal article" date="2021" name="IMA Fungus">
        <title>Genomic characterization of three marine fungi, including Emericellopsis atlantica sp. nov. with signatures of a generalist lifestyle and marine biomass degradation.</title>
        <authorList>
            <person name="Hagestad O.C."/>
            <person name="Hou L."/>
            <person name="Andersen J.H."/>
            <person name="Hansen E.H."/>
            <person name="Altermark B."/>
            <person name="Li C."/>
            <person name="Kuhnert E."/>
            <person name="Cox R.J."/>
            <person name="Crous P.W."/>
            <person name="Spatafora J.W."/>
            <person name="Lail K."/>
            <person name="Amirebrahimi M."/>
            <person name="Lipzen A."/>
            <person name="Pangilinan J."/>
            <person name="Andreopoulos W."/>
            <person name="Hayes R.D."/>
            <person name="Ng V."/>
            <person name="Grigoriev I.V."/>
            <person name="Jackson S.A."/>
            <person name="Sutton T.D.S."/>
            <person name="Dobson A.D.W."/>
            <person name="Rama T."/>
        </authorList>
    </citation>
    <scope>NUCLEOTIDE SEQUENCE</scope>
    <source>
        <strain evidence="3">TRa018bII</strain>
    </source>
</reference>
<dbReference type="SUPFAM" id="SSF51445">
    <property type="entry name" value="(Trans)glycosidases"/>
    <property type="match status" value="1"/>
</dbReference>
<evidence type="ECO:0000256" key="1">
    <source>
        <dbReference type="SAM" id="MobiDB-lite"/>
    </source>
</evidence>
<proteinExistence type="predicted"/>
<dbReference type="GO" id="GO:0005975">
    <property type="term" value="P:carbohydrate metabolic process"/>
    <property type="evidence" value="ECO:0007669"/>
    <property type="project" value="InterPro"/>
</dbReference>
<comment type="caution">
    <text evidence="3">The sequence shown here is derived from an EMBL/GenBank/DDBJ whole genome shotgun (WGS) entry which is preliminary data.</text>
</comment>
<accession>A0A9P7YDT3</accession>
<keyword evidence="4" id="KW-1185">Reference proteome</keyword>
<sequence>MQASIYPIDPASFTGSNNDGTGDILGIVSRLGHLKKAGMAFTLNSWQSGTCPISTSPQVDVGYDVSDSRDIHETYGTVAMLKSWSRRPTRGEGRGDECQTGQPPKSSLGMWMLTDMVVLVGIGGWPYS</sequence>
<evidence type="ECO:0000259" key="2">
    <source>
        <dbReference type="Pfam" id="PF00128"/>
    </source>
</evidence>
<feature type="region of interest" description="Disordered" evidence="1">
    <location>
        <begin position="86"/>
        <end position="105"/>
    </location>
</feature>
<name>A0A9P7YDT3_9HELO</name>
<dbReference type="Gene3D" id="3.20.20.80">
    <property type="entry name" value="Glycosidases"/>
    <property type="match status" value="1"/>
</dbReference>
<dbReference type="InterPro" id="IPR006047">
    <property type="entry name" value="GH13_cat_dom"/>
</dbReference>
<feature type="domain" description="Glycosyl hydrolase family 13 catalytic" evidence="2">
    <location>
        <begin position="10"/>
        <end position="83"/>
    </location>
</feature>
<dbReference type="EMBL" id="MU251614">
    <property type="protein sequence ID" value="KAG9231260.1"/>
    <property type="molecule type" value="Genomic_DNA"/>
</dbReference>